<dbReference type="PANTHER" id="PTHR43407">
    <property type="entry name" value="GLUTAMINE SYNTHETASE"/>
    <property type="match status" value="1"/>
</dbReference>
<feature type="region of interest" description="Disordered" evidence="6">
    <location>
        <begin position="353"/>
        <end position="378"/>
    </location>
</feature>
<protein>
    <recommendedName>
        <fullName evidence="2">glutamine synthetase</fullName>
        <ecNumber evidence="2">6.3.1.2</ecNumber>
    </recommendedName>
</protein>
<dbReference type="Pfam" id="PF03951">
    <property type="entry name" value="Gln-synt_N"/>
    <property type="match status" value="1"/>
</dbReference>
<dbReference type="RefSeq" id="WP_323355146.1">
    <property type="nucleotide sequence ID" value="NZ_JAYGHY010000001.1"/>
</dbReference>
<dbReference type="EMBL" id="JAYGHY010000001">
    <property type="protein sequence ID" value="MEA5440976.1"/>
    <property type="molecule type" value="Genomic_DNA"/>
</dbReference>
<gene>
    <name evidence="8" type="ORF">VB739_00240</name>
</gene>
<accession>A0ABU5SR45</accession>
<feature type="domain" description="GS catalytic" evidence="7">
    <location>
        <begin position="104"/>
        <end position="438"/>
    </location>
</feature>
<evidence type="ECO:0000313" key="8">
    <source>
        <dbReference type="EMBL" id="MEA5440976.1"/>
    </source>
</evidence>
<dbReference type="Gene3D" id="3.30.590.10">
    <property type="entry name" value="Glutamine synthetase/guanido kinase, catalytic domain"/>
    <property type="match status" value="1"/>
</dbReference>
<comment type="function">
    <text evidence="3">Involved in nitrogen metabolism via ammonium assimilation. Catalyzes the ATP-dependent biosynthesis of glutamine from glutamate and ammonia.</text>
</comment>
<comment type="caution">
    <text evidence="8">The sequence shown here is derived from an EMBL/GenBank/DDBJ whole genome shotgun (WGS) entry which is preliminary data.</text>
</comment>
<dbReference type="InterPro" id="IPR008147">
    <property type="entry name" value="Gln_synt_N"/>
</dbReference>
<keyword evidence="9" id="KW-1185">Reference proteome</keyword>
<reference evidence="8 9" key="1">
    <citation type="submission" date="2023-12" db="EMBL/GenBank/DDBJ databases">
        <title>Baltic Sea Cyanobacteria.</title>
        <authorList>
            <person name="Delbaje E."/>
            <person name="Fewer D.P."/>
            <person name="Shishido T.K."/>
        </authorList>
    </citation>
    <scope>NUCLEOTIDE SEQUENCE [LARGE SCALE GENOMIC DNA]</scope>
    <source>
        <strain evidence="8 9">UHCC 0281</strain>
    </source>
</reference>
<dbReference type="SMART" id="SM01230">
    <property type="entry name" value="Gln-synt_C"/>
    <property type="match status" value="1"/>
</dbReference>
<feature type="compositionally biased region" description="Low complexity" evidence="6">
    <location>
        <begin position="367"/>
        <end position="378"/>
    </location>
</feature>
<evidence type="ECO:0000256" key="1">
    <source>
        <dbReference type="ARBA" id="ARBA00009897"/>
    </source>
</evidence>
<proteinExistence type="inferred from homology"/>
<dbReference type="PANTHER" id="PTHR43407:SF1">
    <property type="entry name" value="LENGSIN"/>
    <property type="match status" value="1"/>
</dbReference>
<evidence type="ECO:0000256" key="2">
    <source>
        <dbReference type="ARBA" id="ARBA00012937"/>
    </source>
</evidence>
<dbReference type="GO" id="GO:0016874">
    <property type="term" value="F:ligase activity"/>
    <property type="evidence" value="ECO:0007669"/>
    <property type="project" value="UniProtKB-KW"/>
</dbReference>
<dbReference type="PROSITE" id="PS51987">
    <property type="entry name" value="GS_CATALYTIC"/>
    <property type="match status" value="1"/>
</dbReference>
<evidence type="ECO:0000256" key="3">
    <source>
        <dbReference type="ARBA" id="ARBA00045640"/>
    </source>
</evidence>
<comment type="similarity">
    <text evidence="1 4 5">Belongs to the glutamine synthetase family.</text>
</comment>
<organism evidence="8 9">
    <name type="scientific">Cyanobium gracile UHCC 0281</name>
    <dbReference type="NCBI Taxonomy" id="3110309"/>
    <lineage>
        <taxon>Bacteria</taxon>
        <taxon>Bacillati</taxon>
        <taxon>Cyanobacteriota</taxon>
        <taxon>Cyanophyceae</taxon>
        <taxon>Synechococcales</taxon>
        <taxon>Prochlorococcaceae</taxon>
        <taxon>Cyanobium</taxon>
    </lineage>
</organism>
<evidence type="ECO:0000256" key="6">
    <source>
        <dbReference type="SAM" id="MobiDB-lite"/>
    </source>
</evidence>
<evidence type="ECO:0000256" key="4">
    <source>
        <dbReference type="PROSITE-ProRule" id="PRU01331"/>
    </source>
</evidence>
<dbReference type="InterPro" id="IPR036651">
    <property type="entry name" value="Gln_synt_N_sf"/>
</dbReference>
<dbReference type="SUPFAM" id="SSF54368">
    <property type="entry name" value="Glutamine synthetase, N-terminal domain"/>
    <property type="match status" value="1"/>
</dbReference>
<dbReference type="InterPro" id="IPR008146">
    <property type="entry name" value="Gln_synth_cat_dom"/>
</dbReference>
<name>A0ABU5SR45_9CYAN</name>
<dbReference type="SUPFAM" id="SSF55931">
    <property type="entry name" value="Glutamine synthetase/guanido kinase"/>
    <property type="match status" value="1"/>
</dbReference>
<dbReference type="Gene3D" id="3.10.20.70">
    <property type="entry name" value="Glutamine synthetase, N-terminal domain"/>
    <property type="match status" value="1"/>
</dbReference>
<dbReference type="Proteomes" id="UP001302329">
    <property type="component" value="Unassembled WGS sequence"/>
</dbReference>
<sequence>MATSAQDVLRRLGEDGIERIDLKVSDLQGRWHSFGLEAHQFGEGAFQRGLCLDSPSLDSLASGLVLHPDPATAWIDPFLSPRSLSLIATFKAPAGSGANLRHCPRSLAGRALALLAGSGLADAARFGVTQDFFLFSELTWHCNAQGCGYQVATGTEPPEALGNELLLTLAALGLPARLRQPAPAAPLHGLSLRSDDLLRAADALMVSRYVLHHVARRHGWSATVLPRPTQEPISAGLAVHQSLWRAGQPLFCGEGTYGDLSQTARWYLGGLLHHGPSLAAFANPGANSYRRLRSGPAAPTRLTYARNDPSTVVAVPDSGSDPDKRRLVLRQADGLANPYLALAAMLMAGLDGVRRQSDPGSPSDLEPAAAGSVPSGSASLPTDLGGSLVALGGDHDYLLAGGVFSQELIEDWITLKRLELEELEHRPHPLEFASDPIA</sequence>
<keyword evidence="8" id="KW-0436">Ligase</keyword>
<dbReference type="InterPro" id="IPR014746">
    <property type="entry name" value="Gln_synth/guanido_kin_cat_dom"/>
</dbReference>
<evidence type="ECO:0000313" key="9">
    <source>
        <dbReference type="Proteomes" id="UP001302329"/>
    </source>
</evidence>
<evidence type="ECO:0000256" key="5">
    <source>
        <dbReference type="RuleBase" id="RU000384"/>
    </source>
</evidence>
<evidence type="ECO:0000259" key="7">
    <source>
        <dbReference type="PROSITE" id="PS51987"/>
    </source>
</evidence>
<dbReference type="EC" id="6.3.1.2" evidence="2"/>
<dbReference type="Pfam" id="PF00120">
    <property type="entry name" value="Gln-synt_C"/>
    <property type="match status" value="1"/>
</dbReference>